<name>A0A177KIU1_9BACI</name>
<evidence type="ECO:0000256" key="4">
    <source>
        <dbReference type="ARBA" id="ARBA00022840"/>
    </source>
</evidence>
<feature type="domain" description="ABC transporter" evidence="5">
    <location>
        <begin position="20"/>
        <end position="98"/>
    </location>
</feature>
<keyword evidence="2" id="KW-0813">Transport</keyword>
<organism evidence="6 7">
    <name type="scientific">Domibacillus aminovorans</name>
    <dbReference type="NCBI Taxonomy" id="29332"/>
    <lineage>
        <taxon>Bacteria</taxon>
        <taxon>Bacillati</taxon>
        <taxon>Bacillota</taxon>
        <taxon>Bacilli</taxon>
        <taxon>Bacillales</taxon>
        <taxon>Bacillaceae</taxon>
        <taxon>Domibacillus</taxon>
    </lineage>
</organism>
<comment type="similarity">
    <text evidence="1">Belongs to the ABC transporter superfamily.</text>
</comment>
<dbReference type="PANTHER" id="PTHR43776:SF7">
    <property type="entry name" value="D,D-DIPEPTIDE TRANSPORT ATP-BINDING PROTEIN DDPF-RELATED"/>
    <property type="match status" value="1"/>
</dbReference>
<dbReference type="Gene3D" id="3.40.50.300">
    <property type="entry name" value="P-loop containing nucleotide triphosphate hydrolases"/>
    <property type="match status" value="1"/>
</dbReference>
<dbReference type="PANTHER" id="PTHR43776">
    <property type="entry name" value="TRANSPORT ATP-BINDING PROTEIN"/>
    <property type="match status" value="1"/>
</dbReference>
<evidence type="ECO:0000313" key="6">
    <source>
        <dbReference type="EMBL" id="OAH52795.1"/>
    </source>
</evidence>
<dbReference type="GO" id="GO:0005524">
    <property type="term" value="F:ATP binding"/>
    <property type="evidence" value="ECO:0007669"/>
    <property type="project" value="UniProtKB-KW"/>
</dbReference>
<evidence type="ECO:0000256" key="3">
    <source>
        <dbReference type="ARBA" id="ARBA00022741"/>
    </source>
</evidence>
<dbReference type="SUPFAM" id="SSF52540">
    <property type="entry name" value="P-loop containing nucleoside triphosphate hydrolases"/>
    <property type="match status" value="1"/>
</dbReference>
<dbReference type="RefSeq" id="WP_063975602.1">
    <property type="nucleotide sequence ID" value="NZ_LQWZ01000037.1"/>
</dbReference>
<evidence type="ECO:0000313" key="7">
    <source>
        <dbReference type="Proteomes" id="UP000077271"/>
    </source>
</evidence>
<gene>
    <name evidence="6" type="ORF">AWH48_13360</name>
</gene>
<dbReference type="InterPro" id="IPR003439">
    <property type="entry name" value="ABC_transporter-like_ATP-bd"/>
</dbReference>
<dbReference type="GO" id="GO:0016887">
    <property type="term" value="F:ATP hydrolysis activity"/>
    <property type="evidence" value="ECO:0007669"/>
    <property type="project" value="InterPro"/>
</dbReference>
<evidence type="ECO:0000256" key="1">
    <source>
        <dbReference type="ARBA" id="ARBA00005417"/>
    </source>
</evidence>
<accession>A0A177KIU1</accession>
<sequence length="118" mass="13096">MQLEARNIGFRYRKGPWVFRGVNLTIKPGEIVGLVGPSGCGKSTLGRILAGYEIPEEGNLTIHDSLLTNSHSSPVQLVFQHPEKAVNPQWKMENILNEGWNPDEKLFSSLGIEKDLIA</sequence>
<dbReference type="Pfam" id="PF00005">
    <property type="entry name" value="ABC_tran"/>
    <property type="match status" value="1"/>
</dbReference>
<evidence type="ECO:0000259" key="5">
    <source>
        <dbReference type="Pfam" id="PF00005"/>
    </source>
</evidence>
<proteinExistence type="inferred from homology"/>
<keyword evidence="3" id="KW-0547">Nucleotide-binding</keyword>
<dbReference type="EMBL" id="LQWZ01000037">
    <property type="protein sequence ID" value="OAH52795.1"/>
    <property type="molecule type" value="Genomic_DNA"/>
</dbReference>
<keyword evidence="4" id="KW-0067">ATP-binding</keyword>
<protein>
    <recommendedName>
        <fullName evidence="5">ABC transporter domain-containing protein</fullName>
    </recommendedName>
</protein>
<dbReference type="OrthoDB" id="9802264at2"/>
<evidence type="ECO:0000256" key="2">
    <source>
        <dbReference type="ARBA" id="ARBA00022448"/>
    </source>
</evidence>
<reference evidence="6 7" key="1">
    <citation type="submission" date="2016-01" db="EMBL/GenBank/DDBJ databases">
        <title>Investigation of taxonomic status of Bacillus aminovorans.</title>
        <authorList>
            <person name="Verma A."/>
            <person name="Pal Y."/>
            <person name="Krishnamurthi S."/>
        </authorList>
    </citation>
    <scope>NUCLEOTIDE SEQUENCE [LARGE SCALE GENOMIC DNA]</scope>
    <source>
        <strain evidence="6 7">DSM 4337</strain>
    </source>
</reference>
<dbReference type="InterPro" id="IPR027417">
    <property type="entry name" value="P-loop_NTPase"/>
</dbReference>
<comment type="caution">
    <text evidence="6">The sequence shown here is derived from an EMBL/GenBank/DDBJ whole genome shotgun (WGS) entry which is preliminary data.</text>
</comment>
<dbReference type="InterPro" id="IPR050319">
    <property type="entry name" value="ABC_transp_ATP-bind"/>
</dbReference>
<dbReference type="Proteomes" id="UP000077271">
    <property type="component" value="Unassembled WGS sequence"/>
</dbReference>
<dbReference type="AlphaFoldDB" id="A0A177KIU1"/>